<evidence type="ECO:0000313" key="5">
    <source>
        <dbReference type="Proteomes" id="UP000008229"/>
    </source>
</evidence>
<dbReference type="PANTHER" id="PTHR10948">
    <property type="entry name" value="TRANSPOSASE"/>
    <property type="match status" value="1"/>
</dbReference>
<dbReference type="InterPro" id="IPR036397">
    <property type="entry name" value="RNaseH_sf"/>
</dbReference>
<dbReference type="PANTHER" id="PTHR10948:SF23">
    <property type="entry name" value="TRANSPOSASE INSI FOR INSERTION SEQUENCE ELEMENT IS30A-RELATED"/>
    <property type="match status" value="1"/>
</dbReference>
<dbReference type="InterPro" id="IPR053392">
    <property type="entry name" value="Transposase_IS30-like"/>
</dbReference>
<dbReference type="eggNOG" id="COG2826">
    <property type="taxonomic scope" value="Bacteria"/>
</dbReference>
<dbReference type="GO" id="GO:0015074">
    <property type="term" value="P:DNA integration"/>
    <property type="evidence" value="ECO:0007669"/>
    <property type="project" value="InterPro"/>
</dbReference>
<dbReference type="GO" id="GO:0003676">
    <property type="term" value="F:nucleic acid binding"/>
    <property type="evidence" value="ECO:0007669"/>
    <property type="project" value="InterPro"/>
</dbReference>
<dbReference type="Pfam" id="PF13936">
    <property type="entry name" value="HTH_38"/>
    <property type="match status" value="1"/>
</dbReference>
<proteinExistence type="predicted"/>
<evidence type="ECO:0000256" key="1">
    <source>
        <dbReference type="ARBA" id="ARBA00023172"/>
    </source>
</evidence>
<dbReference type="GO" id="GO:0004803">
    <property type="term" value="F:transposase activity"/>
    <property type="evidence" value="ECO:0007669"/>
    <property type="project" value="TreeGrafter"/>
</dbReference>
<evidence type="ECO:0000259" key="3">
    <source>
        <dbReference type="PROSITE" id="PS50994"/>
    </source>
</evidence>
<keyword evidence="1" id="KW-0233">DNA recombination</keyword>
<dbReference type="Gene3D" id="3.30.420.10">
    <property type="entry name" value="Ribonuclease H-like superfamily/Ribonuclease H"/>
    <property type="match status" value="1"/>
</dbReference>
<protein>
    <submittedName>
        <fullName evidence="4">Integrase catalytic region</fullName>
    </submittedName>
</protein>
<gene>
    <name evidence="4" type="ordered locus">Cwoe_0690</name>
</gene>
<evidence type="ECO:0000313" key="4">
    <source>
        <dbReference type="EMBL" id="ADB49123.1"/>
    </source>
</evidence>
<dbReference type="GO" id="GO:0006310">
    <property type="term" value="P:DNA recombination"/>
    <property type="evidence" value="ECO:0007669"/>
    <property type="project" value="UniProtKB-KW"/>
</dbReference>
<reference evidence="5" key="2">
    <citation type="submission" date="2010-01" db="EMBL/GenBank/DDBJ databases">
        <title>The complete genome of Conexibacter woesei DSM 14684.</title>
        <authorList>
            <consortium name="US DOE Joint Genome Institute (JGI-PGF)"/>
            <person name="Lucas S."/>
            <person name="Copeland A."/>
            <person name="Lapidus A."/>
            <person name="Glavina del Rio T."/>
            <person name="Dalin E."/>
            <person name="Tice H."/>
            <person name="Bruce D."/>
            <person name="Goodwin L."/>
            <person name="Pitluck S."/>
            <person name="Kyrpides N."/>
            <person name="Mavromatis K."/>
            <person name="Ivanova N."/>
            <person name="Mikhailova N."/>
            <person name="Chertkov O."/>
            <person name="Brettin T."/>
            <person name="Detter J.C."/>
            <person name="Han C."/>
            <person name="Larimer F."/>
            <person name="Land M."/>
            <person name="Hauser L."/>
            <person name="Markowitz V."/>
            <person name="Cheng J.-F."/>
            <person name="Hugenholtz P."/>
            <person name="Woyke T."/>
            <person name="Wu D."/>
            <person name="Pukall R."/>
            <person name="Steenblock K."/>
            <person name="Schneider S."/>
            <person name="Klenk H.-P."/>
            <person name="Eisen J.A."/>
        </authorList>
    </citation>
    <scope>NUCLEOTIDE SEQUENCE [LARGE SCALE GENOMIC DNA]</scope>
    <source>
        <strain evidence="5">DSM 14684 / CIP 108061 / JCM 11494 / NBRC 100937 / ID131577</strain>
    </source>
</reference>
<feature type="domain" description="Integrase catalytic" evidence="3">
    <location>
        <begin position="212"/>
        <end position="379"/>
    </location>
</feature>
<keyword evidence="5" id="KW-1185">Reference proteome</keyword>
<dbReference type="EMBL" id="CP001854">
    <property type="protein sequence ID" value="ADB49123.1"/>
    <property type="molecule type" value="Genomic_DNA"/>
</dbReference>
<dbReference type="Pfam" id="PF00665">
    <property type="entry name" value="rve"/>
    <property type="match status" value="1"/>
</dbReference>
<dbReference type="GO" id="GO:0032196">
    <property type="term" value="P:transposition"/>
    <property type="evidence" value="ECO:0007669"/>
    <property type="project" value="TreeGrafter"/>
</dbReference>
<dbReference type="GO" id="GO:0005829">
    <property type="term" value="C:cytosol"/>
    <property type="evidence" value="ECO:0007669"/>
    <property type="project" value="TreeGrafter"/>
</dbReference>
<dbReference type="KEGG" id="cwo:Cwoe_0690"/>
<organism evidence="4 5">
    <name type="scientific">Conexibacter woesei (strain DSM 14684 / CCUG 47730 / CIP 108061 / JCM 11494 / NBRC 100937 / ID131577)</name>
    <dbReference type="NCBI Taxonomy" id="469383"/>
    <lineage>
        <taxon>Bacteria</taxon>
        <taxon>Bacillati</taxon>
        <taxon>Actinomycetota</taxon>
        <taxon>Thermoleophilia</taxon>
        <taxon>Solirubrobacterales</taxon>
        <taxon>Conexibacteraceae</taxon>
        <taxon>Conexibacter</taxon>
    </lineage>
</organism>
<dbReference type="InterPro" id="IPR001584">
    <property type="entry name" value="Integrase_cat-core"/>
</dbReference>
<dbReference type="PROSITE" id="PS50994">
    <property type="entry name" value="INTEGRASE"/>
    <property type="match status" value="1"/>
</dbReference>
<dbReference type="InterPro" id="IPR025246">
    <property type="entry name" value="IS30-like_HTH"/>
</dbReference>
<dbReference type="AlphaFoldDB" id="D3F9F6"/>
<name>D3F9F6_CONWI</name>
<feature type="compositionally biased region" description="Polar residues" evidence="2">
    <location>
        <begin position="369"/>
        <end position="383"/>
    </location>
</feature>
<dbReference type="InterPro" id="IPR051917">
    <property type="entry name" value="Transposase-Integrase"/>
</dbReference>
<dbReference type="Proteomes" id="UP000008229">
    <property type="component" value="Chromosome"/>
</dbReference>
<sequence>MALSREERLMVRGLIAGGASFEQAALAARCSPKTVQRLLNAVGGIVPTEKARSALRLSLAEREEILIGLQRKESMCSIAGRLDRSPSTISREVAGNGGRRRYRAAAADSAADRRARRPKVAKLARSGRLRDEVEAMLLLRWSPQQISARLKVEFPNDRSMRVSHETIYQSLFVQSRGALRKELTASLRTGRTRRRPHGRKNMSGQIKGMVLISERPADVEDRAVPGHWEGDLIIGARGQSAIVTLVERQTRYVLLGRVGTDKTTAAVCAAIALQIQALPEHLGRSLTWDRGKELAAHADFSVATGLPVYFCDPHAPWQRGSNENTNGLLRQYFPRNSDLALHDQAALDRVAHELDDLATDLRGIPTGHESPSQRRTLNPNSTEPGVDHLTTVPLGRSGRMSARRRSISA</sequence>
<dbReference type="NCBIfam" id="NF033563">
    <property type="entry name" value="transpos_IS30"/>
    <property type="match status" value="1"/>
</dbReference>
<reference evidence="4 5" key="1">
    <citation type="journal article" date="2010" name="Stand. Genomic Sci.">
        <title>Complete genome sequence of Conexibacter woesei type strain (ID131577).</title>
        <authorList>
            <person name="Pukall R."/>
            <person name="Lapidus A."/>
            <person name="Glavina Del Rio T."/>
            <person name="Copeland A."/>
            <person name="Tice H."/>
            <person name="Cheng J.-F."/>
            <person name="Lucas S."/>
            <person name="Chen F."/>
            <person name="Nolan M."/>
            <person name="Bruce D."/>
            <person name="Goodwin L."/>
            <person name="Pitluck S."/>
            <person name="Mavromatis K."/>
            <person name="Ivanova N."/>
            <person name="Ovchinnikova G."/>
            <person name="Pati A."/>
            <person name="Chen A."/>
            <person name="Palaniappan K."/>
            <person name="Land M."/>
            <person name="Hauser L."/>
            <person name="Chang Y.-J."/>
            <person name="Jeffries C.D."/>
            <person name="Chain P."/>
            <person name="Meincke L."/>
            <person name="Sims D."/>
            <person name="Brettin T."/>
            <person name="Detter J.C."/>
            <person name="Rohde M."/>
            <person name="Goeker M."/>
            <person name="Bristow J."/>
            <person name="Eisen J.A."/>
            <person name="Markowitz V."/>
            <person name="Kyrpides N.C."/>
            <person name="Klenk H.-P."/>
            <person name="Hugenholtz P."/>
        </authorList>
    </citation>
    <scope>NUCLEOTIDE SEQUENCE [LARGE SCALE GENOMIC DNA]</scope>
    <source>
        <strain evidence="5">DSM 14684 / CIP 108061 / JCM 11494 / NBRC 100937 / ID131577</strain>
    </source>
</reference>
<accession>D3F9F6</accession>
<dbReference type="HOGENOM" id="CLU_035706_0_0_11"/>
<dbReference type="InterPro" id="IPR012337">
    <property type="entry name" value="RNaseH-like_sf"/>
</dbReference>
<evidence type="ECO:0000256" key="2">
    <source>
        <dbReference type="SAM" id="MobiDB-lite"/>
    </source>
</evidence>
<feature type="region of interest" description="Disordered" evidence="2">
    <location>
        <begin position="361"/>
        <end position="409"/>
    </location>
</feature>
<dbReference type="SUPFAM" id="SSF53098">
    <property type="entry name" value="Ribonuclease H-like"/>
    <property type="match status" value="1"/>
</dbReference>